<name>A0A0G1B9Q1_9BACT</name>
<dbReference type="AlphaFoldDB" id="A0A0G1B9Q1"/>
<protein>
    <submittedName>
        <fullName evidence="1">Hemagglutinin-like protein</fullName>
    </submittedName>
</protein>
<accession>A0A0G1B9Q1</accession>
<dbReference type="EMBL" id="LCDA01000003">
    <property type="protein sequence ID" value="KKS43066.1"/>
    <property type="molecule type" value="Genomic_DNA"/>
</dbReference>
<dbReference type="Proteomes" id="UP000033854">
    <property type="component" value="Unassembled WGS sequence"/>
</dbReference>
<evidence type="ECO:0000313" key="1">
    <source>
        <dbReference type="EMBL" id="KKS43066.1"/>
    </source>
</evidence>
<comment type="caution">
    <text evidence="1">The sequence shown here is derived from an EMBL/GenBank/DDBJ whole genome shotgun (WGS) entry which is preliminary data.</text>
</comment>
<reference evidence="1 2" key="1">
    <citation type="journal article" date="2015" name="Nature">
        <title>rRNA introns, odd ribosomes, and small enigmatic genomes across a large radiation of phyla.</title>
        <authorList>
            <person name="Brown C.T."/>
            <person name="Hug L.A."/>
            <person name="Thomas B.C."/>
            <person name="Sharon I."/>
            <person name="Castelle C.J."/>
            <person name="Singh A."/>
            <person name="Wilkins M.J."/>
            <person name="Williams K.H."/>
            <person name="Banfield J.F."/>
        </authorList>
    </citation>
    <scope>NUCLEOTIDE SEQUENCE [LARGE SCALE GENOMIC DNA]</scope>
</reference>
<proteinExistence type="predicted"/>
<evidence type="ECO:0000313" key="2">
    <source>
        <dbReference type="Proteomes" id="UP000033854"/>
    </source>
</evidence>
<organism evidence="1 2">
    <name type="scientific">Candidatus Collierbacteria bacterium GW2011_GWA2_42_17</name>
    <dbReference type="NCBI Taxonomy" id="1618378"/>
    <lineage>
        <taxon>Bacteria</taxon>
        <taxon>Candidatus Collieribacteriota</taxon>
    </lineage>
</organism>
<gene>
    <name evidence="1" type="ORF">UV06_C0003G0067</name>
</gene>
<feature type="non-terminal residue" evidence="1">
    <location>
        <position position="1"/>
    </location>
</feature>
<sequence>AATASATVHLAGTAGDNSFINTGNFGIGLTNPATALDVVGVGQFSTGLTLTSGALNLTSTSGALAITGLGASTISTTANNLTLSTVTSGTLALTSAGALNLSAGAASTWTLANVVNSLNFDSNTLTIDALNNRIGIGLTNPADKLQIAGNILPTVAAGPTPLYNLGSGSYPWLGAYLASIYDTSGVEAISVTNHELTQGDWFIPLGGLRINGSSPVPAGYSLWVDGNASVSGTLSTGGQLTVGNGAGKIDVGTVDPPYTINGTKYATYMASMIGIKEETVGKVATMTENYIEGLGYRTLIKFDQQEIGSDLWLFNKTTNIQSNIDKLSVLLTPEGQAKAWYEVDKTNKILAIYSSTPTNITYRLTAPRFDSYKWSNLRTSASVGHLINDSRVYDDTNGIFANPVTSPELIQKVDGTYALKINSVENKEVASFMKSIIANLQAGAAVIANLVTDNLETSNLTVKTKLISPLADIDQLKTIDATISGTLYADNIKSETVDNLRTEINLLDKKYSTASGILADLEARYSTYSSLFGATSSAIISGDPLALSPLAKTTPIIPSDLALNSLNVHTLITNDMLANGAIFTQSISAFDTDLYIQPTGDKLVYISNKLMILDPDGKVVVNGDLLVTGNLLSKSLDTQTATVSGTLAVGSSTIATESARFTELTTDGLIIASGNNSSSGSGSTQTNTNATIGTGTITANTTEINILNTKITDTTLIYVTPTSDTGGEVLYVKSKQSGVGFTIAIAKKSTADISFNFWLVETK</sequence>